<keyword evidence="4 6" id="KW-0067">ATP-binding</keyword>
<dbReference type="SMART" id="SM00382">
    <property type="entry name" value="AAA"/>
    <property type="match status" value="1"/>
</dbReference>
<dbReference type="SUPFAM" id="SSF52540">
    <property type="entry name" value="P-loop containing nucleoside triphosphate hydrolases"/>
    <property type="match status" value="1"/>
</dbReference>
<keyword evidence="7" id="KW-1185">Reference proteome</keyword>
<protein>
    <submittedName>
        <fullName evidence="6">ABC transporter ATP-binding protein</fullName>
    </submittedName>
</protein>
<evidence type="ECO:0000313" key="6">
    <source>
        <dbReference type="EMBL" id="MDN4595117.1"/>
    </source>
</evidence>
<evidence type="ECO:0000256" key="3">
    <source>
        <dbReference type="ARBA" id="ARBA00022741"/>
    </source>
</evidence>
<evidence type="ECO:0000313" key="7">
    <source>
        <dbReference type="Proteomes" id="UP001174196"/>
    </source>
</evidence>
<organism evidence="6 7">
    <name type="scientific">Polycladomyces subterraneus</name>
    <dbReference type="NCBI Taxonomy" id="1016997"/>
    <lineage>
        <taxon>Bacteria</taxon>
        <taxon>Bacillati</taxon>
        <taxon>Bacillota</taxon>
        <taxon>Bacilli</taxon>
        <taxon>Bacillales</taxon>
        <taxon>Thermoactinomycetaceae</taxon>
        <taxon>Polycladomyces</taxon>
    </lineage>
</organism>
<dbReference type="Gene3D" id="3.40.50.300">
    <property type="entry name" value="P-loop containing nucleotide triphosphate hydrolases"/>
    <property type="match status" value="1"/>
</dbReference>
<dbReference type="PANTHER" id="PTHR43335">
    <property type="entry name" value="ABC TRANSPORTER, ATP-BINDING PROTEIN"/>
    <property type="match status" value="1"/>
</dbReference>
<comment type="similarity">
    <text evidence="1">Belongs to the ABC transporter superfamily.</text>
</comment>
<dbReference type="InterPro" id="IPR027417">
    <property type="entry name" value="P-loop_NTPase"/>
</dbReference>
<evidence type="ECO:0000256" key="4">
    <source>
        <dbReference type="ARBA" id="ARBA00022840"/>
    </source>
</evidence>
<dbReference type="PROSITE" id="PS50893">
    <property type="entry name" value="ABC_TRANSPORTER_2"/>
    <property type="match status" value="1"/>
</dbReference>
<dbReference type="InterPro" id="IPR017871">
    <property type="entry name" value="ABC_transporter-like_CS"/>
</dbReference>
<dbReference type="PROSITE" id="PS00211">
    <property type="entry name" value="ABC_TRANSPORTER_1"/>
    <property type="match status" value="1"/>
</dbReference>
<sequence length="253" mass="29112">MEKVLEIKGLTKRYRNNRGIFDINLSVYKGDIFGLFGPNGVGKTTLIKTMTRLCNADQGEVSMFGYDVFLQFEKAMEKVGCIIETGVSFEYMTAFQNLQVVSRFYPHIPKTRIDEVLELVGLEKYKNEKVKGFSSGMKQRLALATALFSNPELVILDEPTSSMDIEGMIDFRNIIKRLSHEQQTTFFISSHFIHEMERMCNRIGILYDGRLITSGLVSEIINKNESLENYYLSQIQRVRGDESDVCFVREYNQ</sequence>
<dbReference type="GO" id="GO:0005524">
    <property type="term" value="F:ATP binding"/>
    <property type="evidence" value="ECO:0007669"/>
    <property type="project" value="UniProtKB-KW"/>
</dbReference>
<dbReference type="RefSeq" id="WP_301240103.1">
    <property type="nucleotide sequence ID" value="NZ_JANRHH010000049.1"/>
</dbReference>
<comment type="caution">
    <text evidence="6">The sequence shown here is derived from an EMBL/GenBank/DDBJ whole genome shotgun (WGS) entry which is preliminary data.</text>
</comment>
<gene>
    <name evidence="6" type="ORF">NWF35_14700</name>
</gene>
<reference evidence="6" key="1">
    <citation type="submission" date="2022-08" db="EMBL/GenBank/DDBJ databases">
        <title>Polycladomyces zharkentsis sp. nov., a novel thermophilic CMC and starch-degrading bacterium isolated from a geothermal spring in Kazakhstan.</title>
        <authorList>
            <person name="Mashzhan A."/>
            <person name="Kistaubaeva A."/>
            <person name="Javier-Lopez R."/>
            <person name="Birkeland N.-K."/>
        </authorList>
    </citation>
    <scope>NUCLEOTIDE SEQUENCE</scope>
    <source>
        <strain evidence="6">KSR 13</strain>
    </source>
</reference>
<dbReference type="EMBL" id="JANRHH010000049">
    <property type="protein sequence ID" value="MDN4595117.1"/>
    <property type="molecule type" value="Genomic_DNA"/>
</dbReference>
<keyword evidence="3" id="KW-0547">Nucleotide-binding</keyword>
<dbReference type="InterPro" id="IPR003439">
    <property type="entry name" value="ABC_transporter-like_ATP-bd"/>
</dbReference>
<dbReference type="Pfam" id="PF00005">
    <property type="entry name" value="ABC_tran"/>
    <property type="match status" value="1"/>
</dbReference>
<evidence type="ECO:0000259" key="5">
    <source>
        <dbReference type="PROSITE" id="PS50893"/>
    </source>
</evidence>
<evidence type="ECO:0000256" key="2">
    <source>
        <dbReference type="ARBA" id="ARBA00022448"/>
    </source>
</evidence>
<dbReference type="PANTHER" id="PTHR43335:SF4">
    <property type="entry name" value="ABC TRANSPORTER, ATP-BINDING PROTEIN"/>
    <property type="match status" value="1"/>
</dbReference>
<accession>A0ABT8IQR9</accession>
<evidence type="ECO:0000256" key="1">
    <source>
        <dbReference type="ARBA" id="ARBA00005417"/>
    </source>
</evidence>
<proteinExistence type="inferred from homology"/>
<name>A0ABT8IQR9_9BACL</name>
<feature type="domain" description="ABC transporter" evidence="5">
    <location>
        <begin position="5"/>
        <end position="233"/>
    </location>
</feature>
<dbReference type="InterPro" id="IPR003593">
    <property type="entry name" value="AAA+_ATPase"/>
</dbReference>
<keyword evidence="2" id="KW-0813">Transport</keyword>
<dbReference type="Proteomes" id="UP001174196">
    <property type="component" value="Unassembled WGS sequence"/>
</dbReference>